<dbReference type="PANTHER" id="PTHR46890:SF1">
    <property type="entry name" value="REVERSE TRANSCRIPTASE DOMAIN-CONTAINING PROTEIN"/>
    <property type="match status" value="1"/>
</dbReference>
<name>A0A2N9HY58_FAGSY</name>
<dbReference type="EMBL" id="OIVN01004388">
    <property type="protein sequence ID" value="SPD17058.1"/>
    <property type="molecule type" value="Genomic_DNA"/>
</dbReference>
<sequence length="1593" mass="179521">MLPRCADRDSISIVSSWKFKSSPKLMEVYKSCKFIHQSTWAITSCIPSLVPISLSSLRALLSPPPPSPFPLPPPPPHPFFIPPPLPSTAYNQPPYTIPQCSLPPYSAERSTFNPNPLPPPHPPYNHPPPPPYKPDPPPLYKSAQNLPSPPYKPAPPPPYKPAQTQSHTRNSIPTSHIPFRIDAKTFSFAFEGGRVDPYHMKERRGHFRGSLWIGYRGLKWLLDELEAIRHSSVILDGFFRFFRDGYRTLELSCLKNRGGRYLELCDYHSGSQQGGIRVPEGKRGAGWALFDREIRHYFLDEVVDGVATPRVLHDERSNRYTRKQVSRDSRKQRKADKPGLITLKPPKNLPRDTNRKDRVILAKSEPRPTRKTVFHWVPRTKTLSITINDGMARSIKWVGLPAHTVESKPTPRPKLPTELPTERLEPIDPDLPESSGVSTQCPAMTSGEDFDAQELTHFHQGSLPAITESPSEEFSDEDCDEELEFSVADCDEALMTPELEVEVVCVSPTREEPDYLVSPLREDQNLLEMVPYPPSIPAPPEMGSCILYSPTDTGELGVSVMASEVSEWVDSSSPISCEPLLMVVPSELGSPIARVEKSVDALLQPSKWVKKHMNLFRQEIGVSIKGHENECLAMLMRIDKDRKPKMASSCGKKSGTKGARELKNLLKLLSWNVRGVNNVQKREVIRHFLRDWRCDVVCLQETKVDCMDSRMVRSLWGNQFVDWLALDAVNTAGGVLLMWDSRVVEKVDSVVGISSVSCSLKGLVDGFDWVCSGVYGPQSDEGKRGLWEELVGARQRLVGPWCVMGDFNVVRCPSERLGCSRFSPAMNLFSDWIDHHNLVDLPLVGGQFTWSNSSSPLCMSRIDRALVSSDWEAHYSDVVLKLLPRPLSDHHPIMVEAGDWWAAYEFEGTPSFVLASKLKALKGDLKNWNRTVFGDVRYQRQCKMNELLDLDVKEGNGGLSLDEKSSREALRSELFRLAHMEETSWRQKSRATWLKEGDNNTKFFHRIANSNRRRNYIGELEVEGIRYEDKEDVKAQVLQDMLDRPFELDEVVQVLKGLQGDKAPGPDGFSMAFFQKCWQVVETDVMAFFGEVYEHCLICKLDIEKAYDHVNWDCLYYIMDRMGFGSRWINWMRACTSTVRFSVLVNGSPTGFFDSSRGLRQGDPLSPMLFLLIMEVLSRMLRRTVEEGRIKGFHAGKDEITGVCISHLLFADDTILFCDADPEQLLYIRMVLTCFEAVTGLRVNLSKSEMVPVGHVDGLDDLAGLLYCRIGCLPLLYLGMPLGASYKALCPAYPPIISPCSLFLLVLQRESSVSNGISCGVAWGKIISITWCPGMWFVPLLLSGGSGNPSDYSLQPCFAGLLGFGGLGRKSLIFGDESLIAKYGLECGGWITPRPRGAHGCSLWRSIMMGMGLLFFSYQLQAVPVLKMGLLLLCLSLMVMGLLEFGMWFSRGGFNDWEMAQGSFDSRSFYRALCIPSSVSMPFPWKSIWKVKAPRRVVFFLWSVAWGRILTCDNLMRRGHVMVGWCCLCRAAGESVDHLLLHCEVARVLWHCVFRAFGVAWVLPNQSSSPPYWVVELVWESIRPRCGIWFLTV</sequence>
<dbReference type="InterPro" id="IPR036691">
    <property type="entry name" value="Endo/exonu/phosph_ase_sf"/>
</dbReference>
<dbReference type="InterPro" id="IPR000477">
    <property type="entry name" value="RT_dom"/>
</dbReference>
<reference evidence="3" key="1">
    <citation type="submission" date="2018-02" db="EMBL/GenBank/DDBJ databases">
        <authorList>
            <person name="Cohen D.B."/>
            <person name="Kent A.D."/>
        </authorList>
    </citation>
    <scope>NUCLEOTIDE SEQUENCE</scope>
</reference>
<gene>
    <name evidence="3" type="ORF">FSB_LOCUS44940</name>
</gene>
<dbReference type="PROSITE" id="PS50878">
    <property type="entry name" value="RT_POL"/>
    <property type="match status" value="1"/>
</dbReference>
<dbReference type="SUPFAM" id="SSF56672">
    <property type="entry name" value="DNA/RNA polymerases"/>
    <property type="match status" value="1"/>
</dbReference>
<evidence type="ECO:0000259" key="2">
    <source>
        <dbReference type="PROSITE" id="PS50878"/>
    </source>
</evidence>
<dbReference type="GO" id="GO:0003824">
    <property type="term" value="F:catalytic activity"/>
    <property type="evidence" value="ECO:0007669"/>
    <property type="project" value="InterPro"/>
</dbReference>
<dbReference type="SUPFAM" id="SSF56219">
    <property type="entry name" value="DNase I-like"/>
    <property type="match status" value="1"/>
</dbReference>
<organism evidence="3">
    <name type="scientific">Fagus sylvatica</name>
    <name type="common">Beechnut</name>
    <dbReference type="NCBI Taxonomy" id="28930"/>
    <lineage>
        <taxon>Eukaryota</taxon>
        <taxon>Viridiplantae</taxon>
        <taxon>Streptophyta</taxon>
        <taxon>Embryophyta</taxon>
        <taxon>Tracheophyta</taxon>
        <taxon>Spermatophyta</taxon>
        <taxon>Magnoliopsida</taxon>
        <taxon>eudicotyledons</taxon>
        <taxon>Gunneridae</taxon>
        <taxon>Pentapetalae</taxon>
        <taxon>rosids</taxon>
        <taxon>fabids</taxon>
        <taxon>Fagales</taxon>
        <taxon>Fagaceae</taxon>
        <taxon>Fagus</taxon>
    </lineage>
</organism>
<dbReference type="Pfam" id="PF13966">
    <property type="entry name" value="zf-RVT"/>
    <property type="match status" value="1"/>
</dbReference>
<feature type="domain" description="Reverse transcriptase" evidence="2">
    <location>
        <begin position="1009"/>
        <end position="1282"/>
    </location>
</feature>
<feature type="region of interest" description="Disordered" evidence="1">
    <location>
        <begin position="106"/>
        <end position="174"/>
    </location>
</feature>
<feature type="compositionally biased region" description="Basic residues" evidence="1">
    <location>
        <begin position="319"/>
        <end position="334"/>
    </location>
</feature>
<evidence type="ECO:0000256" key="1">
    <source>
        <dbReference type="SAM" id="MobiDB-lite"/>
    </source>
</evidence>
<feature type="compositionally biased region" description="Pro residues" evidence="1">
    <location>
        <begin position="147"/>
        <end position="160"/>
    </location>
</feature>
<dbReference type="PANTHER" id="PTHR46890">
    <property type="entry name" value="NON-LTR RETROLELEMENT REVERSE TRANSCRIPTASE-LIKE PROTEIN-RELATED"/>
    <property type="match status" value="1"/>
</dbReference>
<proteinExistence type="predicted"/>
<dbReference type="InterPro" id="IPR043502">
    <property type="entry name" value="DNA/RNA_pol_sf"/>
</dbReference>
<dbReference type="InterPro" id="IPR026960">
    <property type="entry name" value="RVT-Znf"/>
</dbReference>
<feature type="compositionally biased region" description="Pro residues" evidence="1">
    <location>
        <begin position="115"/>
        <end position="139"/>
    </location>
</feature>
<feature type="compositionally biased region" description="Polar residues" evidence="1">
    <location>
        <begin position="163"/>
        <end position="174"/>
    </location>
</feature>
<evidence type="ECO:0000313" key="3">
    <source>
        <dbReference type="EMBL" id="SPD17058.1"/>
    </source>
</evidence>
<accession>A0A2N9HY58</accession>
<dbReference type="InterPro" id="IPR052343">
    <property type="entry name" value="Retrotransposon-Effector_Assoc"/>
</dbReference>
<dbReference type="Gene3D" id="3.60.10.10">
    <property type="entry name" value="Endonuclease/exonuclease/phosphatase"/>
    <property type="match status" value="1"/>
</dbReference>
<dbReference type="InterPro" id="IPR005135">
    <property type="entry name" value="Endo/exonuclease/phosphatase"/>
</dbReference>
<dbReference type="Pfam" id="PF03372">
    <property type="entry name" value="Exo_endo_phos"/>
    <property type="match status" value="1"/>
</dbReference>
<feature type="region of interest" description="Disordered" evidence="1">
    <location>
        <begin position="315"/>
        <end position="353"/>
    </location>
</feature>
<protein>
    <recommendedName>
        <fullName evidence="2">Reverse transcriptase domain-containing protein</fullName>
    </recommendedName>
</protein>
<dbReference type="Pfam" id="PF00078">
    <property type="entry name" value="RVT_1"/>
    <property type="match status" value="1"/>
</dbReference>